<dbReference type="Proteomes" id="UP001472677">
    <property type="component" value="Unassembled WGS sequence"/>
</dbReference>
<proteinExistence type="predicted"/>
<gene>
    <name evidence="3" type="ORF">V6N12_043741</name>
</gene>
<accession>A0ABR2DF88</accession>
<sequence length="96" mass="10318">MGFSVKTGGFLLFSCIALLVLQSETVSAIRGIDLALKWGKGSFPFVENSRTLEAVDSMDSVPTRPSLAPAPSTMFDPNQSSKRSVDKGSDPIHNRC</sequence>
<evidence type="ECO:0000313" key="3">
    <source>
        <dbReference type="EMBL" id="KAK8537584.1"/>
    </source>
</evidence>
<evidence type="ECO:0000256" key="2">
    <source>
        <dbReference type="SAM" id="SignalP"/>
    </source>
</evidence>
<dbReference type="EMBL" id="JBBPBM010000028">
    <property type="protein sequence ID" value="KAK8537584.1"/>
    <property type="molecule type" value="Genomic_DNA"/>
</dbReference>
<organism evidence="3 4">
    <name type="scientific">Hibiscus sabdariffa</name>
    <name type="common">roselle</name>
    <dbReference type="NCBI Taxonomy" id="183260"/>
    <lineage>
        <taxon>Eukaryota</taxon>
        <taxon>Viridiplantae</taxon>
        <taxon>Streptophyta</taxon>
        <taxon>Embryophyta</taxon>
        <taxon>Tracheophyta</taxon>
        <taxon>Spermatophyta</taxon>
        <taxon>Magnoliopsida</taxon>
        <taxon>eudicotyledons</taxon>
        <taxon>Gunneridae</taxon>
        <taxon>Pentapetalae</taxon>
        <taxon>rosids</taxon>
        <taxon>malvids</taxon>
        <taxon>Malvales</taxon>
        <taxon>Malvaceae</taxon>
        <taxon>Malvoideae</taxon>
        <taxon>Hibiscus</taxon>
    </lineage>
</organism>
<evidence type="ECO:0000313" key="4">
    <source>
        <dbReference type="Proteomes" id="UP001472677"/>
    </source>
</evidence>
<evidence type="ECO:0000256" key="1">
    <source>
        <dbReference type="SAM" id="MobiDB-lite"/>
    </source>
</evidence>
<dbReference type="PANTHER" id="PTHR36726:SF5">
    <property type="entry name" value="CLAVATA3_ESR (CLE) GENE FAMILY MEMBER MTCLE11"/>
    <property type="match status" value="1"/>
</dbReference>
<dbReference type="InterPro" id="IPR038821">
    <property type="entry name" value="CLE45-like"/>
</dbReference>
<name>A0ABR2DF88_9ROSI</name>
<feature type="compositionally biased region" description="Basic and acidic residues" evidence="1">
    <location>
        <begin position="83"/>
        <end position="96"/>
    </location>
</feature>
<feature type="chain" id="PRO_5046971643" evidence="2">
    <location>
        <begin position="29"/>
        <end position="96"/>
    </location>
</feature>
<keyword evidence="2" id="KW-0732">Signal</keyword>
<feature type="region of interest" description="Disordered" evidence="1">
    <location>
        <begin position="56"/>
        <end position="96"/>
    </location>
</feature>
<reference evidence="3 4" key="1">
    <citation type="journal article" date="2024" name="G3 (Bethesda)">
        <title>Genome assembly of Hibiscus sabdariffa L. provides insights into metabolisms of medicinal natural products.</title>
        <authorList>
            <person name="Kim T."/>
        </authorList>
    </citation>
    <scope>NUCLEOTIDE SEQUENCE [LARGE SCALE GENOMIC DNA]</scope>
    <source>
        <strain evidence="3">TK-2024</strain>
        <tissue evidence="3">Old leaves</tissue>
    </source>
</reference>
<protein>
    <submittedName>
        <fullName evidence="3">Uncharacterized protein</fullName>
    </submittedName>
</protein>
<dbReference type="PANTHER" id="PTHR36726">
    <property type="entry name" value="CLAVATA3/ESR (CLE)-RELATED PROTEIN 45"/>
    <property type="match status" value="1"/>
</dbReference>
<keyword evidence="4" id="KW-1185">Reference proteome</keyword>
<comment type="caution">
    <text evidence="3">The sequence shown here is derived from an EMBL/GenBank/DDBJ whole genome shotgun (WGS) entry which is preliminary data.</text>
</comment>
<feature type="signal peptide" evidence="2">
    <location>
        <begin position="1"/>
        <end position="28"/>
    </location>
</feature>